<comment type="similarity">
    <text evidence="1 3">Belongs to the GcvH family.</text>
</comment>
<dbReference type="EMBL" id="AAMD01000211">
    <property type="protein sequence ID" value="EAU62728.1"/>
    <property type="molecule type" value="Genomic_DNA"/>
</dbReference>
<organism evidence="7 9">
    <name type="scientific">Stigmatella aurantiaca (strain DW4/3-1)</name>
    <dbReference type="NCBI Taxonomy" id="378806"/>
    <lineage>
        <taxon>Bacteria</taxon>
        <taxon>Pseudomonadati</taxon>
        <taxon>Myxococcota</taxon>
        <taxon>Myxococcia</taxon>
        <taxon>Myxococcales</taxon>
        <taxon>Cystobacterineae</taxon>
        <taxon>Archangiaceae</taxon>
        <taxon>Stigmatella</taxon>
    </lineage>
</organism>
<dbReference type="PANTHER" id="PTHR11715">
    <property type="entry name" value="GLYCINE CLEAVAGE SYSTEM H PROTEIN"/>
    <property type="match status" value="1"/>
</dbReference>
<dbReference type="CDD" id="cd06848">
    <property type="entry name" value="GCS_H"/>
    <property type="match status" value="1"/>
</dbReference>
<dbReference type="Pfam" id="PF01597">
    <property type="entry name" value="GCV_H"/>
    <property type="match status" value="1"/>
</dbReference>
<evidence type="ECO:0000259" key="5">
    <source>
        <dbReference type="PROSITE" id="PS50968"/>
    </source>
</evidence>
<comment type="subunit">
    <text evidence="3">The glycine cleavage system is composed of four proteins: P, T, L and H.</text>
</comment>
<dbReference type="InterPro" id="IPR017453">
    <property type="entry name" value="GCV_H_sub"/>
</dbReference>
<dbReference type="NCBIfam" id="NF002270">
    <property type="entry name" value="PRK01202.1"/>
    <property type="match status" value="1"/>
</dbReference>
<protein>
    <recommendedName>
        <fullName evidence="3">Glycine cleavage system H protein</fullName>
    </recommendedName>
</protein>
<dbReference type="PATRIC" id="fig|378806.16.peg.1524"/>
<reference evidence="7 9" key="1">
    <citation type="submission" date="2006-04" db="EMBL/GenBank/DDBJ databases">
        <authorList>
            <person name="Nierman W.C."/>
        </authorList>
    </citation>
    <scope>NUCLEOTIDE SEQUENCE [LARGE SCALE GENOMIC DNA]</scope>
    <source>
        <strain evidence="7 9">DW4/3-1</strain>
    </source>
</reference>
<dbReference type="Proteomes" id="UP000032702">
    <property type="component" value="Unassembled WGS sequence"/>
</dbReference>
<dbReference type="STRING" id="378806.STAUR_5048"/>
<name>Q08QG7_STIAD</name>
<feature type="domain" description="Lipoyl-binding" evidence="5">
    <location>
        <begin position="24"/>
        <end position="106"/>
    </location>
</feature>
<proteinExistence type="inferred from homology"/>
<dbReference type="HOGENOM" id="CLU_097408_2_0_7"/>
<dbReference type="InterPro" id="IPR011053">
    <property type="entry name" value="Single_hybrid_motif"/>
</dbReference>
<dbReference type="NCBIfam" id="TIGR00527">
    <property type="entry name" value="gcvH"/>
    <property type="match status" value="1"/>
</dbReference>
<evidence type="ECO:0000256" key="1">
    <source>
        <dbReference type="ARBA" id="ARBA00009249"/>
    </source>
</evidence>
<evidence type="ECO:0000313" key="8">
    <source>
        <dbReference type="Proteomes" id="UP000001351"/>
    </source>
</evidence>
<evidence type="ECO:0000313" key="9">
    <source>
        <dbReference type="Proteomes" id="UP000032702"/>
    </source>
</evidence>
<dbReference type="KEGG" id="sur:STAUR_5048"/>
<dbReference type="RefSeq" id="WP_002618725.1">
    <property type="nucleotide sequence ID" value="NC_014623.1"/>
</dbReference>
<keyword evidence="8" id="KW-1185">Reference proteome</keyword>
<accession>Q08QG7</accession>
<dbReference type="PROSITE" id="PS50968">
    <property type="entry name" value="BIOTINYL_LIPOYL"/>
    <property type="match status" value="1"/>
</dbReference>
<feature type="modified residue" description="N6-lipoyllysine" evidence="3 4">
    <location>
        <position position="65"/>
    </location>
</feature>
<dbReference type="InterPro" id="IPR002930">
    <property type="entry name" value="GCV_H"/>
</dbReference>
<sequence>MAENIPADLKYTREHEWTRAKGHLIVVGITDHAQSSLGDVVYVELPKVGASLTEGKQFGVIESTKAVSELYSPVSGKVVNVNQALVDNPSTVNTDPYGEGWILEVEPSDTKQLDGLLDAAAYTALLQNT</sequence>
<dbReference type="SUPFAM" id="SSF51230">
    <property type="entry name" value="Single hybrid motif"/>
    <property type="match status" value="1"/>
</dbReference>
<dbReference type="GO" id="GO:0005829">
    <property type="term" value="C:cytosol"/>
    <property type="evidence" value="ECO:0007669"/>
    <property type="project" value="TreeGrafter"/>
</dbReference>
<dbReference type="PROSITE" id="PS00189">
    <property type="entry name" value="LIPOYL"/>
    <property type="match status" value="1"/>
</dbReference>
<evidence type="ECO:0000256" key="3">
    <source>
        <dbReference type="HAMAP-Rule" id="MF_00272"/>
    </source>
</evidence>
<dbReference type="InterPro" id="IPR033753">
    <property type="entry name" value="GCV_H/Fam206"/>
</dbReference>
<dbReference type="OrthoDB" id="9796712at2"/>
<dbReference type="Gene3D" id="2.40.50.100">
    <property type="match status" value="1"/>
</dbReference>
<reference evidence="6 8" key="2">
    <citation type="journal article" date="2011" name="Mol. Biol. Evol.">
        <title>Comparative genomic analysis of fruiting body formation in Myxococcales.</title>
        <authorList>
            <person name="Huntley S."/>
            <person name="Hamann N."/>
            <person name="Wegener-Feldbrugge S."/>
            <person name="Treuner-Lange A."/>
            <person name="Kube M."/>
            <person name="Reinhardt R."/>
            <person name="Klages S."/>
            <person name="Muller R."/>
            <person name="Ronning C.M."/>
            <person name="Nierman W.C."/>
            <person name="Sogaard-Andersen L."/>
        </authorList>
    </citation>
    <scope>NUCLEOTIDE SEQUENCE [LARGE SCALE GENOMIC DNA]</scope>
    <source>
        <strain evidence="6 8">DW4/3-1</strain>
    </source>
</reference>
<keyword evidence="2 3" id="KW-0450">Lipoyl</keyword>
<comment type="function">
    <text evidence="3">The glycine cleavage system catalyzes the degradation of glycine. The H protein shuttles the methylamine group of glycine from the P protein to the T protein.</text>
</comment>
<dbReference type="eggNOG" id="COG0509">
    <property type="taxonomic scope" value="Bacteria"/>
</dbReference>
<dbReference type="GO" id="GO:0005960">
    <property type="term" value="C:glycine cleavage complex"/>
    <property type="evidence" value="ECO:0007669"/>
    <property type="project" value="InterPro"/>
</dbReference>
<dbReference type="GO" id="GO:0009249">
    <property type="term" value="P:protein lipoylation"/>
    <property type="evidence" value="ECO:0007669"/>
    <property type="project" value="TreeGrafter"/>
</dbReference>
<dbReference type="HAMAP" id="MF_00272">
    <property type="entry name" value="GcvH"/>
    <property type="match status" value="1"/>
</dbReference>
<dbReference type="GO" id="GO:0019464">
    <property type="term" value="P:glycine decarboxylation via glycine cleavage system"/>
    <property type="evidence" value="ECO:0007669"/>
    <property type="project" value="UniProtKB-UniRule"/>
</dbReference>
<evidence type="ECO:0000313" key="7">
    <source>
        <dbReference type="EMBL" id="EAU62728.1"/>
    </source>
</evidence>
<dbReference type="InterPro" id="IPR003016">
    <property type="entry name" value="2-oxoA_DH_lipoyl-BS"/>
</dbReference>
<evidence type="ECO:0000256" key="4">
    <source>
        <dbReference type="PIRSR" id="PIRSR617453-50"/>
    </source>
</evidence>
<dbReference type="EMBL" id="CP002271">
    <property type="protein sequence ID" value="ADO72820.1"/>
    <property type="molecule type" value="Genomic_DNA"/>
</dbReference>
<dbReference type="PANTHER" id="PTHR11715:SF3">
    <property type="entry name" value="GLYCINE CLEAVAGE SYSTEM H PROTEIN-RELATED"/>
    <property type="match status" value="1"/>
</dbReference>
<dbReference type="Proteomes" id="UP000001351">
    <property type="component" value="Chromosome"/>
</dbReference>
<gene>
    <name evidence="3 7" type="primary">gcvH</name>
    <name evidence="6" type="ordered locus">STAUR_5048</name>
    <name evidence="7" type="ORF">STIAU_3459</name>
</gene>
<evidence type="ECO:0000256" key="2">
    <source>
        <dbReference type="ARBA" id="ARBA00022823"/>
    </source>
</evidence>
<evidence type="ECO:0000313" key="6">
    <source>
        <dbReference type="EMBL" id="ADO72820.1"/>
    </source>
</evidence>
<dbReference type="InterPro" id="IPR000089">
    <property type="entry name" value="Biotin_lipoyl"/>
</dbReference>
<comment type="cofactor">
    <cofactor evidence="3">
        <name>(R)-lipoate</name>
        <dbReference type="ChEBI" id="CHEBI:83088"/>
    </cofactor>
    <text evidence="3">Binds 1 lipoyl cofactor covalently.</text>
</comment>
<dbReference type="AlphaFoldDB" id="Q08QG7"/>